<dbReference type="PANTHER" id="PTHR37957">
    <property type="entry name" value="BLR7070 PROTEIN"/>
    <property type="match status" value="1"/>
</dbReference>
<evidence type="ECO:0000259" key="2">
    <source>
        <dbReference type="Pfam" id="PF13449"/>
    </source>
</evidence>
<dbReference type="PANTHER" id="PTHR37957:SF1">
    <property type="entry name" value="PHYTASE-LIKE DOMAIN-CONTAINING PROTEIN"/>
    <property type="match status" value="1"/>
</dbReference>
<dbReference type="InterPro" id="IPR027372">
    <property type="entry name" value="Phytase-like_dom"/>
</dbReference>
<sequence length="425" mass="46743">MILSAKVWSYRFITAFALIFFFIQPLVTSAFGAIEFIGKGTIPGSAIDNLKLTDPIDAAGTPQNRMGGFGSAIAYTGSGNLFIAIPDRGPADGKSTYLNRYYWLSIAIDPIKHTVTPSLVSTQLLSQGPNQPKQVFTGNSEAFDSTNSPASRRFDPEAIRMGKTGTIFISDEYGPFIYEFDRSGLRLRSLKVPDKFLIKSPGVPSADPDTELTNPNGRQPNGGMEGLAINPDGTKLYGITENPLIQDHALDIRHKRVGINHRILEIDIKTGATREFLYQLERKKNRVNEILAVNNHEFLVLERENKAGDKAVFKKIFKIDLAGATDISNIDRLPEKDVPSGVKKVAKSLFLDLLDPAYGLAGPDFPKKIEGLAFGPSLPDGRISLLVTSDNDFHRDKPSIIYVFAIDPSDLNYVPQVITPMSDKQ</sequence>
<feature type="domain" description="Phytase-like" evidence="2">
    <location>
        <begin position="65"/>
        <end position="393"/>
    </location>
</feature>
<evidence type="ECO:0000256" key="1">
    <source>
        <dbReference type="SAM" id="MobiDB-lite"/>
    </source>
</evidence>
<reference evidence="3 4" key="1">
    <citation type="journal article" date="2011" name="Stand. Genomic Sci.">
        <title>Complete genome sequence of the acetate-degrading sulfate reducer Desulfobacca acetoxidans type strain (ASRB2).</title>
        <authorList>
            <person name="Goker M."/>
            <person name="Teshima H."/>
            <person name="Lapidus A."/>
            <person name="Nolan M."/>
            <person name="Lucas S."/>
            <person name="Hammon N."/>
            <person name="Deshpande S."/>
            <person name="Cheng J.F."/>
            <person name="Tapia R."/>
            <person name="Han C."/>
            <person name="Goodwin L."/>
            <person name="Pitluck S."/>
            <person name="Huntemann M."/>
            <person name="Liolios K."/>
            <person name="Ivanova N."/>
            <person name="Pagani I."/>
            <person name="Mavromatis K."/>
            <person name="Ovchinikova G."/>
            <person name="Pati A."/>
            <person name="Chen A."/>
            <person name="Palaniappan K."/>
            <person name="Land M."/>
            <person name="Hauser L."/>
            <person name="Brambilla E.M."/>
            <person name="Rohde M."/>
            <person name="Spring S."/>
            <person name="Detter J.C."/>
            <person name="Woyke T."/>
            <person name="Bristow J."/>
            <person name="Eisen J.A."/>
            <person name="Markowitz V."/>
            <person name="Hugenholtz P."/>
            <person name="Kyrpides N.C."/>
            <person name="Klenk H.P."/>
        </authorList>
    </citation>
    <scope>NUCLEOTIDE SEQUENCE [LARGE SCALE GENOMIC DNA]</scope>
    <source>
        <strain evidence="4">ATCC 700848 / DSM 11109 / ASRB2</strain>
    </source>
</reference>
<dbReference type="RefSeq" id="WP_013706807.1">
    <property type="nucleotide sequence ID" value="NC_015388.1"/>
</dbReference>
<evidence type="ECO:0000313" key="3">
    <source>
        <dbReference type="EMBL" id="AEB09698.1"/>
    </source>
</evidence>
<reference evidence="4" key="2">
    <citation type="submission" date="2011-03" db="EMBL/GenBank/DDBJ databases">
        <title>The complete genome of Desulfobacca acetoxidans DSM 11109.</title>
        <authorList>
            <consortium name="US DOE Joint Genome Institute (JGI-PGF)"/>
            <person name="Lucas S."/>
            <person name="Copeland A."/>
            <person name="Lapidus A."/>
            <person name="Bruce D."/>
            <person name="Goodwin L."/>
            <person name="Pitluck S."/>
            <person name="Peters L."/>
            <person name="Kyrpides N."/>
            <person name="Mavromatis K."/>
            <person name="Ivanova N."/>
            <person name="Ovchinnikova G."/>
            <person name="Teshima H."/>
            <person name="Detter J.C."/>
            <person name="Han C."/>
            <person name="Land M."/>
            <person name="Hauser L."/>
            <person name="Markowitz V."/>
            <person name="Cheng J.-F."/>
            <person name="Hugenholtz P."/>
            <person name="Woyke T."/>
            <person name="Wu D."/>
            <person name="Spring S."/>
            <person name="Schueler E."/>
            <person name="Brambilla E."/>
            <person name="Klenk H.-P."/>
            <person name="Eisen J.A."/>
        </authorList>
    </citation>
    <scope>NUCLEOTIDE SEQUENCE [LARGE SCALE GENOMIC DNA]</scope>
    <source>
        <strain evidence="4">ATCC 700848 / DSM 11109 / ASRB2</strain>
    </source>
</reference>
<dbReference type="Pfam" id="PF13449">
    <property type="entry name" value="Phytase-like"/>
    <property type="match status" value="1"/>
</dbReference>
<dbReference type="EMBL" id="CP002629">
    <property type="protein sequence ID" value="AEB09698.1"/>
    <property type="molecule type" value="Genomic_DNA"/>
</dbReference>
<feature type="region of interest" description="Disordered" evidence="1">
    <location>
        <begin position="201"/>
        <end position="224"/>
    </location>
</feature>
<dbReference type="Proteomes" id="UP000000483">
    <property type="component" value="Chromosome"/>
</dbReference>
<dbReference type="SUPFAM" id="SSF75011">
    <property type="entry name" value="3-carboxy-cis,cis-mucoante lactonizing enzyme"/>
    <property type="match status" value="1"/>
</dbReference>
<keyword evidence="4" id="KW-1185">Reference proteome</keyword>
<evidence type="ECO:0000313" key="4">
    <source>
        <dbReference type="Proteomes" id="UP000000483"/>
    </source>
</evidence>
<organism evidence="3 4">
    <name type="scientific">Desulfobacca acetoxidans (strain ATCC 700848 / DSM 11109 / ASRB2)</name>
    <dbReference type="NCBI Taxonomy" id="880072"/>
    <lineage>
        <taxon>Bacteria</taxon>
        <taxon>Pseudomonadati</taxon>
        <taxon>Thermodesulfobacteriota</taxon>
        <taxon>Desulfobaccia</taxon>
        <taxon>Desulfobaccales</taxon>
        <taxon>Desulfobaccaceae</taxon>
        <taxon>Desulfobacca</taxon>
    </lineage>
</organism>
<gene>
    <name evidence="3" type="ordered locus">Desac_1860</name>
</gene>
<dbReference type="KEGG" id="dao:Desac_1860"/>
<dbReference type="OrthoDB" id="384721at2"/>
<dbReference type="AlphaFoldDB" id="F2NJP3"/>
<name>F2NJP3_DESAR</name>
<dbReference type="eggNOG" id="COG4222">
    <property type="taxonomic scope" value="Bacteria"/>
</dbReference>
<accession>F2NJP3</accession>
<protein>
    <recommendedName>
        <fullName evidence="2">Phytase-like domain-containing protein</fullName>
    </recommendedName>
</protein>
<proteinExistence type="predicted"/>
<dbReference type="HOGENOM" id="CLU_582416_0_0_7"/>